<name>A0A369WT43_9GAMM</name>
<dbReference type="Gene3D" id="3.30.70.1230">
    <property type="entry name" value="Nucleotide cyclase"/>
    <property type="match status" value="1"/>
</dbReference>
<dbReference type="SMART" id="SM00044">
    <property type="entry name" value="CYCc"/>
    <property type="match status" value="1"/>
</dbReference>
<dbReference type="GO" id="GO:0035556">
    <property type="term" value="P:intracellular signal transduction"/>
    <property type="evidence" value="ECO:0007669"/>
    <property type="project" value="InterPro"/>
</dbReference>
<dbReference type="Pfam" id="PF00211">
    <property type="entry name" value="Guanylate_cyc"/>
    <property type="match status" value="1"/>
</dbReference>
<feature type="domain" description="Guanylate cyclase" evidence="1">
    <location>
        <begin position="222"/>
        <end position="356"/>
    </location>
</feature>
<keyword evidence="3" id="KW-1185">Reference proteome</keyword>
<dbReference type="EMBL" id="QQOH01000001">
    <property type="protein sequence ID" value="RDE24847.1"/>
    <property type="molecule type" value="Genomic_DNA"/>
</dbReference>
<dbReference type="CDD" id="cd07302">
    <property type="entry name" value="CHD"/>
    <property type="match status" value="1"/>
</dbReference>
<dbReference type="PANTHER" id="PTHR43081:SF11">
    <property type="entry name" value="BLR2264 PROTEIN"/>
    <property type="match status" value="1"/>
</dbReference>
<sequence>MTDAQQLEQQYEQLVDWLHERSLDPWKIEQMQLALMERMESIGFDIYRMHIGLPMLHPLYSVGTYYWKRGQGCFQDAFTRGDRLSKAWLSSPLRPTYESGANEHLFRLPSPEAEPYQLLREMCQEGVTEYYLQVAGYGDRTLAPNEQEGVVLTWSTTDKQGFSPAQLRFLSRLRLPLAALIKSLAHRKLTEDILDTYLGGYSGSRVLAGNIQRGDVEPINAVIFFCDLRGSSSLAKKYPPCGFLELLNQYYEVTAGAVVEHGGELLRFIGDASLAIFPIQEFDSERTACDKAMQASRQALQRLSELNRQRRSQDETAIDFGIGLHKGEVLYGNIGIPSRLEFTVIGEAANEAARVEGMCPVLGQNILASKVFADCYPMGWNSHGQHRLKNIAEPMEILSPAAD</sequence>
<evidence type="ECO:0000313" key="3">
    <source>
        <dbReference type="Proteomes" id="UP000253769"/>
    </source>
</evidence>
<protein>
    <submittedName>
        <fullName evidence="2">Adenylate/guanylate cyclase domain-containing protein</fullName>
    </submittedName>
</protein>
<accession>A0A369WT43</accession>
<dbReference type="PANTHER" id="PTHR43081">
    <property type="entry name" value="ADENYLATE CYCLASE, TERMINAL-DIFFERENTIATION SPECIFIC-RELATED"/>
    <property type="match status" value="1"/>
</dbReference>
<reference evidence="2 3" key="1">
    <citation type="submission" date="2018-07" db="EMBL/GenBank/DDBJ databases">
        <title>Motiliproteus coralliicola sp. nov., a bacterium isolated from Coral.</title>
        <authorList>
            <person name="Wang G."/>
        </authorList>
    </citation>
    <scope>NUCLEOTIDE SEQUENCE [LARGE SCALE GENOMIC DNA]</scope>
    <source>
        <strain evidence="2 3">C34</strain>
    </source>
</reference>
<comment type="caution">
    <text evidence="2">The sequence shown here is derived from an EMBL/GenBank/DDBJ whole genome shotgun (WGS) entry which is preliminary data.</text>
</comment>
<dbReference type="InterPro" id="IPR050697">
    <property type="entry name" value="Adenylyl/Guanylyl_Cyclase_3/4"/>
</dbReference>
<gene>
    <name evidence="2" type="ORF">DV711_04480</name>
</gene>
<dbReference type="GO" id="GO:0006171">
    <property type="term" value="P:cAMP biosynthetic process"/>
    <property type="evidence" value="ECO:0007669"/>
    <property type="project" value="TreeGrafter"/>
</dbReference>
<dbReference type="Proteomes" id="UP000253769">
    <property type="component" value="Unassembled WGS sequence"/>
</dbReference>
<dbReference type="SUPFAM" id="SSF55073">
    <property type="entry name" value="Nucleotide cyclase"/>
    <property type="match status" value="1"/>
</dbReference>
<organism evidence="2 3">
    <name type="scientific">Motiliproteus coralliicola</name>
    <dbReference type="NCBI Taxonomy" id="2283196"/>
    <lineage>
        <taxon>Bacteria</taxon>
        <taxon>Pseudomonadati</taxon>
        <taxon>Pseudomonadota</taxon>
        <taxon>Gammaproteobacteria</taxon>
        <taxon>Oceanospirillales</taxon>
        <taxon>Oceanospirillaceae</taxon>
        <taxon>Motiliproteus</taxon>
    </lineage>
</organism>
<evidence type="ECO:0000313" key="2">
    <source>
        <dbReference type="EMBL" id="RDE24847.1"/>
    </source>
</evidence>
<dbReference type="AlphaFoldDB" id="A0A369WT43"/>
<proteinExistence type="predicted"/>
<dbReference type="InterPro" id="IPR029787">
    <property type="entry name" value="Nucleotide_cyclase"/>
</dbReference>
<dbReference type="RefSeq" id="WP_114694438.1">
    <property type="nucleotide sequence ID" value="NZ_QQOH01000001.1"/>
</dbReference>
<evidence type="ECO:0000259" key="1">
    <source>
        <dbReference type="PROSITE" id="PS50125"/>
    </source>
</evidence>
<dbReference type="GO" id="GO:0004016">
    <property type="term" value="F:adenylate cyclase activity"/>
    <property type="evidence" value="ECO:0007669"/>
    <property type="project" value="UniProtKB-ARBA"/>
</dbReference>
<dbReference type="PROSITE" id="PS50125">
    <property type="entry name" value="GUANYLATE_CYCLASE_2"/>
    <property type="match status" value="1"/>
</dbReference>
<dbReference type="OrthoDB" id="9762462at2"/>
<dbReference type="InterPro" id="IPR001054">
    <property type="entry name" value="A/G_cyclase"/>
</dbReference>